<dbReference type="AlphaFoldDB" id="A0A1H3S6W9"/>
<dbReference type="RefSeq" id="WP_143049845.1">
    <property type="nucleotide sequence ID" value="NZ_BOND01000020.1"/>
</dbReference>
<name>A0A1H3S6W9_9ACTN</name>
<gene>
    <name evidence="1" type="ORF">SAMN05421684_4616</name>
</gene>
<dbReference type="Proteomes" id="UP000199632">
    <property type="component" value="Unassembled WGS sequence"/>
</dbReference>
<dbReference type="Gene3D" id="3.80.10.10">
    <property type="entry name" value="Ribonuclease Inhibitor"/>
    <property type="match status" value="1"/>
</dbReference>
<accession>A0A1H3S6W9</accession>
<dbReference type="SUPFAM" id="SSF52058">
    <property type="entry name" value="L domain-like"/>
    <property type="match status" value="1"/>
</dbReference>
<evidence type="ECO:0000313" key="1">
    <source>
        <dbReference type="EMBL" id="SDZ33497.1"/>
    </source>
</evidence>
<evidence type="ECO:0000313" key="2">
    <source>
        <dbReference type="Proteomes" id="UP000199632"/>
    </source>
</evidence>
<dbReference type="InterPro" id="IPR032675">
    <property type="entry name" value="LRR_dom_sf"/>
</dbReference>
<evidence type="ECO:0008006" key="3">
    <source>
        <dbReference type="Google" id="ProtNLM"/>
    </source>
</evidence>
<dbReference type="EMBL" id="FNQB01000002">
    <property type="protein sequence ID" value="SDZ33497.1"/>
    <property type="molecule type" value="Genomic_DNA"/>
</dbReference>
<dbReference type="OrthoDB" id="3362470at2"/>
<reference evidence="2" key="1">
    <citation type="submission" date="2016-10" db="EMBL/GenBank/DDBJ databases">
        <authorList>
            <person name="Varghese N."/>
            <person name="Submissions S."/>
        </authorList>
    </citation>
    <scope>NUCLEOTIDE SEQUENCE [LARGE SCALE GENOMIC DNA]</scope>
    <source>
        <strain evidence="2">DSM 44718</strain>
    </source>
</reference>
<sequence>MTDLLGSFDSLSSPIERLPTRSDLVRVQFREPLTDDDYARLAEWLKANPDVTLRAYGTSGSPLENLDFLRWFPGLTRLSIDLPGLTDLRPLEQVAESLTYLNLDYTAARVDLTHIPARNLRGLRLVKHELGLGSLLGSNQSLRSVALWNYSAADRVVAHLPVRSLETLAITNGSIKETSALGELEGLRLLVLRGVRGFGKLDFLSRLEKLEWLWVESLKFEALPSLRGHESLVRVDLDSVSTLNPDMIAAVSEAPALIEVVVTSAKLKPPDFEPLARHATLAAARIGLSSIRRFEEAARLLAKRAPSTYWDFAKSRALDLAI</sequence>
<keyword evidence="2" id="KW-1185">Reference proteome</keyword>
<organism evidence="1 2">
    <name type="scientific">Asanoa ishikariensis</name>
    <dbReference type="NCBI Taxonomy" id="137265"/>
    <lineage>
        <taxon>Bacteria</taxon>
        <taxon>Bacillati</taxon>
        <taxon>Actinomycetota</taxon>
        <taxon>Actinomycetes</taxon>
        <taxon>Micromonosporales</taxon>
        <taxon>Micromonosporaceae</taxon>
        <taxon>Asanoa</taxon>
    </lineage>
</organism>
<protein>
    <recommendedName>
        <fullName evidence="3">Leucine-rich repeat domain-containing protein</fullName>
    </recommendedName>
</protein>
<proteinExistence type="predicted"/>